<evidence type="ECO:0000313" key="2">
    <source>
        <dbReference type="EMBL" id="SVB71376.1"/>
    </source>
</evidence>
<evidence type="ECO:0000256" key="1">
    <source>
        <dbReference type="SAM" id="MobiDB-lite"/>
    </source>
</evidence>
<protein>
    <submittedName>
        <fullName evidence="2">Uncharacterized protein</fullName>
    </submittedName>
</protein>
<dbReference type="AlphaFoldDB" id="A0A382G7Y8"/>
<dbReference type="SUPFAM" id="SSF52540">
    <property type="entry name" value="P-loop containing nucleoside triphosphate hydrolases"/>
    <property type="match status" value="1"/>
</dbReference>
<gene>
    <name evidence="2" type="ORF">METZ01_LOCUS224230</name>
</gene>
<proteinExistence type="predicted"/>
<sequence length="502" mass="57151">SSDIQPGLYQIRGRTTQDSGRSTDDGARTTPWIHLLDVEVLNNAPVIGDVIFSNTTMERSQHTTLSLNITDLEAQNNLSVLDVKVFYFDKDDDEWVQGFFSEVYLNESTGLFEIDVLPPSEMRVGKYDLKIEVTDLDGELVVLTQSKIFTVINSPPIVQELTEEPLEYYENDNASFWLNVSADDFDGDIFRYEWRSDRQGTLPCTDSDCELDPSVLLPGIHEIRVYAEDEDGQLSEPLIFEIEVFEVAGTQGDTGVLGALIQGDPLVLGGAMLLGILLIVGTLRLRNREEIFVEEEFEDVLPRDPVAAWLPPLELNDHETILAEFFVKRRESYLAYPKNEEILDFLHNNRERYAISSYFEVPTSPTELLQEWALPENLRFNVHLDDVRKSIVNTILDDTTGKNFVIIGEPGVGKSVIGFDVFDRLMDRMPVGRITTYSVGNVHEKFGVRLFYDDLPENPELIQVLEERKLKGLVVTAREADWRSLPKDFQNMFERLTVPLFP</sequence>
<feature type="non-terminal residue" evidence="2">
    <location>
        <position position="1"/>
    </location>
</feature>
<feature type="non-terminal residue" evidence="2">
    <location>
        <position position="502"/>
    </location>
</feature>
<accession>A0A382G7Y8</accession>
<organism evidence="2">
    <name type="scientific">marine metagenome</name>
    <dbReference type="NCBI Taxonomy" id="408172"/>
    <lineage>
        <taxon>unclassified sequences</taxon>
        <taxon>metagenomes</taxon>
        <taxon>ecological metagenomes</taxon>
    </lineage>
</organism>
<reference evidence="2" key="1">
    <citation type="submission" date="2018-05" db="EMBL/GenBank/DDBJ databases">
        <authorList>
            <person name="Lanie J.A."/>
            <person name="Ng W.-L."/>
            <person name="Kazmierczak K.M."/>
            <person name="Andrzejewski T.M."/>
            <person name="Davidsen T.M."/>
            <person name="Wayne K.J."/>
            <person name="Tettelin H."/>
            <person name="Glass J.I."/>
            <person name="Rusch D."/>
            <person name="Podicherti R."/>
            <person name="Tsui H.-C.T."/>
            <person name="Winkler M.E."/>
        </authorList>
    </citation>
    <scope>NUCLEOTIDE SEQUENCE</scope>
</reference>
<dbReference type="InterPro" id="IPR027417">
    <property type="entry name" value="P-loop_NTPase"/>
</dbReference>
<dbReference type="EMBL" id="UINC01054082">
    <property type="protein sequence ID" value="SVB71376.1"/>
    <property type="molecule type" value="Genomic_DNA"/>
</dbReference>
<feature type="region of interest" description="Disordered" evidence="1">
    <location>
        <begin position="1"/>
        <end position="26"/>
    </location>
</feature>
<name>A0A382G7Y8_9ZZZZ</name>